<comment type="caution">
    <text evidence="1">The sequence shown here is derived from an EMBL/GenBank/DDBJ whole genome shotgun (WGS) entry which is preliminary data.</text>
</comment>
<dbReference type="RefSeq" id="WP_067595300.1">
    <property type="nucleotide sequence ID" value="NZ_JABMCZ010000003.1"/>
</dbReference>
<reference evidence="1 2" key="1">
    <citation type="submission" date="2016-04" db="EMBL/GenBank/DDBJ databases">
        <authorList>
            <person name="Evans L.H."/>
            <person name="Alamgir A."/>
            <person name="Owens N."/>
            <person name="Weber N.D."/>
            <person name="Virtaneva K."/>
            <person name="Barbian K."/>
            <person name="Babar A."/>
            <person name="Rosenke K."/>
        </authorList>
    </citation>
    <scope>NUCLEOTIDE SEQUENCE [LARGE SCALE GENOMIC DNA]</scope>
    <source>
        <strain evidence="1 2">IFM 0406</strain>
    </source>
</reference>
<evidence type="ECO:0000313" key="1">
    <source>
        <dbReference type="EMBL" id="KZM71102.1"/>
    </source>
</evidence>
<dbReference type="AlphaFoldDB" id="A0A164K710"/>
<keyword evidence="2" id="KW-1185">Reference proteome</keyword>
<dbReference type="STRING" id="455432.AWN90_42070"/>
<name>A0A164K710_9NOCA</name>
<proteinExistence type="predicted"/>
<gene>
    <name evidence="1" type="ORF">AWN90_42070</name>
</gene>
<accession>A0A164K710</accession>
<organism evidence="1 2">
    <name type="scientific">Nocardia terpenica</name>
    <dbReference type="NCBI Taxonomy" id="455432"/>
    <lineage>
        <taxon>Bacteria</taxon>
        <taxon>Bacillati</taxon>
        <taxon>Actinomycetota</taxon>
        <taxon>Actinomycetes</taxon>
        <taxon>Mycobacteriales</taxon>
        <taxon>Nocardiaceae</taxon>
        <taxon>Nocardia</taxon>
    </lineage>
</organism>
<dbReference type="EMBL" id="LWGR01000013">
    <property type="protein sequence ID" value="KZM71102.1"/>
    <property type="molecule type" value="Genomic_DNA"/>
</dbReference>
<protein>
    <submittedName>
        <fullName evidence="1">Uncharacterized protein</fullName>
    </submittedName>
</protein>
<sequence>MSESIECQATRRGRAWVAHVPKYGVYGYGRTLKAVRENIVDGLAYVGVTAEVAVIAVTPELERLRSVEAAYKTALREAVAALALRSITPRDIALATGTPTKRVQTLVAERAAHPASLDPASIPDGPER</sequence>
<evidence type="ECO:0000313" key="2">
    <source>
        <dbReference type="Proteomes" id="UP000076512"/>
    </source>
</evidence>
<dbReference type="Proteomes" id="UP000076512">
    <property type="component" value="Unassembled WGS sequence"/>
</dbReference>